<dbReference type="PANTHER" id="PTHR32419">
    <property type="entry name" value="GLUTATHIONYL-HYDROQUINONE REDUCTASE"/>
    <property type="match status" value="1"/>
</dbReference>
<dbReference type="SFLD" id="SFLDG01148">
    <property type="entry name" value="Xi_(cytGST)"/>
    <property type="match status" value="1"/>
</dbReference>
<gene>
    <name evidence="5" type="ORF">C2E21_2065</name>
</gene>
<dbReference type="InterPro" id="IPR036282">
    <property type="entry name" value="Glutathione-S-Trfase_C_sf"/>
</dbReference>
<evidence type="ECO:0000313" key="5">
    <source>
        <dbReference type="EMBL" id="PRW58953.1"/>
    </source>
</evidence>
<dbReference type="InterPro" id="IPR000307">
    <property type="entry name" value="Ribosomal_bS16"/>
</dbReference>
<dbReference type="PROSITE" id="PS50405">
    <property type="entry name" value="GST_CTER"/>
    <property type="match status" value="1"/>
</dbReference>
<protein>
    <submittedName>
        <fullName evidence="5">Glutathionyl-hydroquinone reductase</fullName>
    </submittedName>
</protein>
<keyword evidence="6" id="KW-1185">Reference proteome</keyword>
<dbReference type="Proteomes" id="UP000239899">
    <property type="component" value="Unassembled WGS sequence"/>
</dbReference>
<dbReference type="SUPFAM" id="SSF52833">
    <property type="entry name" value="Thioredoxin-like"/>
    <property type="match status" value="1"/>
</dbReference>
<evidence type="ECO:0000256" key="2">
    <source>
        <dbReference type="ARBA" id="ARBA00022980"/>
    </source>
</evidence>
<dbReference type="GO" id="GO:0006412">
    <property type="term" value="P:translation"/>
    <property type="evidence" value="ECO:0007669"/>
    <property type="project" value="InterPro"/>
</dbReference>
<feature type="domain" description="GST C-terminal" evidence="4">
    <location>
        <begin position="327"/>
        <end position="460"/>
    </location>
</feature>
<dbReference type="SUPFAM" id="SSF54565">
    <property type="entry name" value="Ribosomal protein S16"/>
    <property type="match status" value="1"/>
</dbReference>
<dbReference type="PANTHER" id="PTHR32419:SF6">
    <property type="entry name" value="GLUTATHIONE S-TRANSFERASE OMEGA-LIKE 1-RELATED"/>
    <property type="match status" value="1"/>
</dbReference>
<dbReference type="Gene3D" id="3.30.1320.10">
    <property type="match status" value="1"/>
</dbReference>
<dbReference type="Pfam" id="PF13410">
    <property type="entry name" value="GST_C_2"/>
    <property type="match status" value="1"/>
</dbReference>
<reference evidence="5 6" key="1">
    <citation type="journal article" date="2018" name="Plant J.">
        <title>Genome sequences of Chlorella sorokiniana UTEX 1602 and Micractinium conductrix SAG 241.80: implications to maltose excretion by a green alga.</title>
        <authorList>
            <person name="Arriola M.B."/>
            <person name="Velmurugan N."/>
            <person name="Zhang Y."/>
            <person name="Plunkett M.H."/>
            <person name="Hondzo H."/>
            <person name="Barney B.M."/>
        </authorList>
    </citation>
    <scope>NUCLEOTIDE SEQUENCE [LARGE SCALE GENOMIC DNA]</scope>
    <source>
        <strain evidence="6">UTEX 1602</strain>
    </source>
</reference>
<dbReference type="EMBL" id="LHPG02000004">
    <property type="protein sequence ID" value="PRW58953.1"/>
    <property type="molecule type" value="Genomic_DNA"/>
</dbReference>
<evidence type="ECO:0000259" key="4">
    <source>
        <dbReference type="PROSITE" id="PS50405"/>
    </source>
</evidence>
<dbReference type="SFLD" id="SFLDS00019">
    <property type="entry name" value="Glutathione_Transferase_(cytos"/>
    <property type="match status" value="1"/>
</dbReference>
<dbReference type="GO" id="GO:0005840">
    <property type="term" value="C:ribosome"/>
    <property type="evidence" value="ECO:0007669"/>
    <property type="project" value="UniProtKB-KW"/>
</dbReference>
<evidence type="ECO:0000256" key="1">
    <source>
        <dbReference type="ARBA" id="ARBA00006668"/>
    </source>
</evidence>
<dbReference type="Pfam" id="PF13409">
    <property type="entry name" value="GST_N_2"/>
    <property type="match status" value="1"/>
</dbReference>
<dbReference type="Pfam" id="PF00886">
    <property type="entry name" value="Ribosomal_S16"/>
    <property type="match status" value="1"/>
</dbReference>
<dbReference type="Gene3D" id="1.20.1050.10">
    <property type="match status" value="1"/>
</dbReference>
<evidence type="ECO:0000313" key="6">
    <source>
        <dbReference type="Proteomes" id="UP000239899"/>
    </source>
</evidence>
<dbReference type="GO" id="GO:0003735">
    <property type="term" value="F:structural constituent of ribosome"/>
    <property type="evidence" value="ECO:0007669"/>
    <property type="project" value="InterPro"/>
</dbReference>
<keyword evidence="3" id="KW-0687">Ribonucleoprotein</keyword>
<dbReference type="SFLD" id="SFLDG01206">
    <property type="entry name" value="Xi.1"/>
    <property type="match status" value="1"/>
</dbReference>
<dbReference type="GO" id="GO:1990904">
    <property type="term" value="C:ribonucleoprotein complex"/>
    <property type="evidence" value="ECO:0007669"/>
    <property type="project" value="UniProtKB-KW"/>
</dbReference>
<dbReference type="HAMAP" id="MF_00385">
    <property type="entry name" value="Ribosomal_bS16"/>
    <property type="match status" value="1"/>
</dbReference>
<organism evidence="5 6">
    <name type="scientific">Chlorella sorokiniana</name>
    <name type="common">Freshwater green alga</name>
    <dbReference type="NCBI Taxonomy" id="3076"/>
    <lineage>
        <taxon>Eukaryota</taxon>
        <taxon>Viridiplantae</taxon>
        <taxon>Chlorophyta</taxon>
        <taxon>core chlorophytes</taxon>
        <taxon>Trebouxiophyceae</taxon>
        <taxon>Chlorellales</taxon>
        <taxon>Chlorellaceae</taxon>
        <taxon>Chlorella clade</taxon>
        <taxon>Chlorella</taxon>
    </lineage>
</organism>
<sequence>MASLQGSLTARSSSIAFKSAVSSTQALRAAAVSVQPRCAAAPLVVENGVRIRFTRMGRKKLPFYRIVAVDSRVRRDGAPLEYLGWYDPLKKEANLNAPAIKKWLSVGAQPSDTVGALLKKAMKTRRPQRTYHSVRVMSTEAAAGAAAAKARTALDEMGTKGEFARKESVYRHWIRKGGEFEPEAGRYHLYVSLACPWASRCVAALNMKGLTDVIGLSVTHPTWQRTRPDQDEHCGWAFAAPGDAPLSSPTGHGSFGCDGCIPDTVNGAKFVRDLYEKSGDTFGKYTVPVLWDKQKGCIINNESSEILRMFNSEFNHVAANPGLDLYPEDLRARIDAVNDWVYPNINNGVYRCGFATSQEAYEQAFGELFSALDKCEEILGRQRYIVGDRLTEADIRLFHTLIRFDHVYVSYFKTNRNFIHEMPNLRGYVCDLFQTPGVAASVNLDHIKVHYHTSHPKLNYYAIVPVGGPEWWREPHDRAQRSAKQ</sequence>
<dbReference type="InterPro" id="IPR036249">
    <property type="entry name" value="Thioredoxin-like_sf"/>
</dbReference>
<dbReference type="GO" id="GO:0005737">
    <property type="term" value="C:cytoplasm"/>
    <property type="evidence" value="ECO:0007669"/>
    <property type="project" value="TreeGrafter"/>
</dbReference>
<dbReference type="Gene3D" id="3.40.30.10">
    <property type="entry name" value="Glutaredoxin"/>
    <property type="match status" value="1"/>
</dbReference>
<dbReference type="SUPFAM" id="SSF47616">
    <property type="entry name" value="GST C-terminal domain-like"/>
    <property type="match status" value="1"/>
</dbReference>
<dbReference type="InterPro" id="IPR040079">
    <property type="entry name" value="Glutathione_S-Trfase"/>
</dbReference>
<dbReference type="STRING" id="3076.A0A2P6TY22"/>
<accession>A0A2P6TY22</accession>
<dbReference type="CDD" id="cd03190">
    <property type="entry name" value="GST_C_Omega_like"/>
    <property type="match status" value="1"/>
</dbReference>
<comment type="caution">
    <text evidence="5">The sequence shown here is derived from an EMBL/GenBank/DDBJ whole genome shotgun (WGS) entry which is preliminary data.</text>
</comment>
<dbReference type="AlphaFoldDB" id="A0A2P6TY22"/>
<dbReference type="GO" id="GO:0004364">
    <property type="term" value="F:glutathione transferase activity"/>
    <property type="evidence" value="ECO:0007669"/>
    <property type="project" value="InterPro"/>
</dbReference>
<keyword evidence="2" id="KW-0689">Ribosomal protein</keyword>
<name>A0A2P6TY22_CHLSO</name>
<evidence type="ECO:0000256" key="3">
    <source>
        <dbReference type="ARBA" id="ARBA00023274"/>
    </source>
</evidence>
<dbReference type="InterPro" id="IPR004045">
    <property type="entry name" value="Glutathione_S-Trfase_N"/>
</dbReference>
<dbReference type="InterPro" id="IPR023803">
    <property type="entry name" value="Ribosomal_bS16_dom_sf"/>
</dbReference>
<proteinExistence type="inferred from homology"/>
<dbReference type="InterPro" id="IPR016639">
    <property type="entry name" value="GST_Omega/GSH"/>
</dbReference>
<dbReference type="InterPro" id="IPR047047">
    <property type="entry name" value="GST_Omega-like_C"/>
</dbReference>
<dbReference type="OrthoDB" id="2309723at2759"/>
<comment type="similarity">
    <text evidence="1">Belongs to the bacterial ribosomal protein bS16 family.</text>
</comment>
<dbReference type="FunFam" id="3.40.30.10:FF:000499">
    <property type="entry name" value="Glutathione S-transferase"/>
    <property type="match status" value="1"/>
</dbReference>
<dbReference type="NCBIfam" id="TIGR00002">
    <property type="entry name" value="S16"/>
    <property type="match status" value="1"/>
</dbReference>
<dbReference type="InterPro" id="IPR010987">
    <property type="entry name" value="Glutathione-S-Trfase_C-like"/>
</dbReference>